<keyword evidence="1" id="KW-0805">Transcription regulation</keyword>
<evidence type="ECO:0000313" key="6">
    <source>
        <dbReference type="EMBL" id="TDF95067.1"/>
    </source>
</evidence>
<evidence type="ECO:0000256" key="1">
    <source>
        <dbReference type="ARBA" id="ARBA00023015"/>
    </source>
</evidence>
<organism evidence="6 7">
    <name type="scientific">Paenibacillus piri</name>
    <dbReference type="NCBI Taxonomy" id="2547395"/>
    <lineage>
        <taxon>Bacteria</taxon>
        <taxon>Bacillati</taxon>
        <taxon>Bacillota</taxon>
        <taxon>Bacilli</taxon>
        <taxon>Bacillales</taxon>
        <taxon>Paenibacillaceae</taxon>
        <taxon>Paenibacillus</taxon>
    </lineage>
</organism>
<protein>
    <submittedName>
        <fullName evidence="6">TetR/AcrR family transcriptional regulator</fullName>
    </submittedName>
</protein>
<feature type="DNA-binding region" description="H-T-H motif" evidence="4">
    <location>
        <begin position="36"/>
        <end position="55"/>
    </location>
</feature>
<dbReference type="Gene3D" id="1.10.357.10">
    <property type="entry name" value="Tetracycline Repressor, domain 2"/>
    <property type="match status" value="1"/>
</dbReference>
<dbReference type="PRINTS" id="PR00455">
    <property type="entry name" value="HTHTETR"/>
</dbReference>
<dbReference type="AlphaFoldDB" id="A0A4R5KKM5"/>
<dbReference type="PANTHER" id="PTHR30055:SF234">
    <property type="entry name" value="HTH-TYPE TRANSCRIPTIONAL REGULATOR BETI"/>
    <property type="match status" value="1"/>
</dbReference>
<dbReference type="SUPFAM" id="SSF48498">
    <property type="entry name" value="Tetracyclin repressor-like, C-terminal domain"/>
    <property type="match status" value="1"/>
</dbReference>
<evidence type="ECO:0000259" key="5">
    <source>
        <dbReference type="PROSITE" id="PS50977"/>
    </source>
</evidence>
<dbReference type="GO" id="GO:0003700">
    <property type="term" value="F:DNA-binding transcription factor activity"/>
    <property type="evidence" value="ECO:0007669"/>
    <property type="project" value="TreeGrafter"/>
</dbReference>
<proteinExistence type="predicted"/>
<dbReference type="InterPro" id="IPR001647">
    <property type="entry name" value="HTH_TetR"/>
</dbReference>
<name>A0A4R5KKM5_9BACL</name>
<dbReference type="RefSeq" id="WP_133231858.1">
    <property type="nucleotide sequence ID" value="NZ_SMRT01000011.1"/>
</dbReference>
<dbReference type="Proteomes" id="UP000295636">
    <property type="component" value="Unassembled WGS sequence"/>
</dbReference>
<dbReference type="SUPFAM" id="SSF46689">
    <property type="entry name" value="Homeodomain-like"/>
    <property type="match status" value="1"/>
</dbReference>
<sequence length="227" mass="26511">MPRNKEQNQEIRRQRQETIIRAALKVYAEKGYSASEINDVAEQAGVARGLIYYYFKDKHALFRELFLIMLKRSNEHIQAHFDQDGSVVALLESFVRTMYINILEQSDSILFFMRMRHDLHELFTPEELKTWSWHHDNMSVVRKMLDKGMKSGEIRQMSPQLLTVQYWGAMMHGVMHLRQSHQELLAQGVDKKEIEQSFQRDIHDAVAGCMLLVTSLNGQNSIGVDKE</sequence>
<dbReference type="Pfam" id="PF00440">
    <property type="entry name" value="TetR_N"/>
    <property type="match status" value="1"/>
</dbReference>
<accession>A0A4R5KKM5</accession>
<dbReference type="PANTHER" id="PTHR30055">
    <property type="entry name" value="HTH-TYPE TRANSCRIPTIONAL REGULATOR RUTR"/>
    <property type="match status" value="1"/>
</dbReference>
<dbReference type="InterPro" id="IPR036271">
    <property type="entry name" value="Tet_transcr_reg_TetR-rel_C_sf"/>
</dbReference>
<comment type="caution">
    <text evidence="6">The sequence shown here is derived from an EMBL/GenBank/DDBJ whole genome shotgun (WGS) entry which is preliminary data.</text>
</comment>
<dbReference type="OrthoDB" id="2373640at2"/>
<dbReference type="PROSITE" id="PS50977">
    <property type="entry name" value="HTH_TETR_2"/>
    <property type="match status" value="1"/>
</dbReference>
<evidence type="ECO:0000256" key="2">
    <source>
        <dbReference type="ARBA" id="ARBA00023125"/>
    </source>
</evidence>
<gene>
    <name evidence="6" type="ORF">E1757_21245</name>
</gene>
<keyword evidence="7" id="KW-1185">Reference proteome</keyword>
<reference evidence="6 7" key="1">
    <citation type="submission" date="2019-03" db="EMBL/GenBank/DDBJ databases">
        <title>This is whole genome sequence of Paenibacillus sp MS74 strain.</title>
        <authorList>
            <person name="Trinh H.N."/>
        </authorList>
    </citation>
    <scope>NUCLEOTIDE SEQUENCE [LARGE SCALE GENOMIC DNA]</scope>
    <source>
        <strain evidence="6 7">MS74</strain>
    </source>
</reference>
<evidence type="ECO:0000256" key="4">
    <source>
        <dbReference type="PROSITE-ProRule" id="PRU00335"/>
    </source>
</evidence>
<keyword evidence="3" id="KW-0804">Transcription</keyword>
<keyword evidence="2 4" id="KW-0238">DNA-binding</keyword>
<dbReference type="InterPro" id="IPR050109">
    <property type="entry name" value="HTH-type_TetR-like_transc_reg"/>
</dbReference>
<dbReference type="InterPro" id="IPR009057">
    <property type="entry name" value="Homeodomain-like_sf"/>
</dbReference>
<dbReference type="GO" id="GO:0000976">
    <property type="term" value="F:transcription cis-regulatory region binding"/>
    <property type="evidence" value="ECO:0007669"/>
    <property type="project" value="TreeGrafter"/>
</dbReference>
<evidence type="ECO:0000313" key="7">
    <source>
        <dbReference type="Proteomes" id="UP000295636"/>
    </source>
</evidence>
<evidence type="ECO:0000256" key="3">
    <source>
        <dbReference type="ARBA" id="ARBA00023163"/>
    </source>
</evidence>
<dbReference type="EMBL" id="SMRT01000011">
    <property type="protein sequence ID" value="TDF95067.1"/>
    <property type="molecule type" value="Genomic_DNA"/>
</dbReference>
<feature type="domain" description="HTH tetR-type" evidence="5">
    <location>
        <begin position="13"/>
        <end position="73"/>
    </location>
</feature>